<evidence type="ECO:0000256" key="1">
    <source>
        <dbReference type="ARBA" id="ARBA00004123"/>
    </source>
</evidence>
<gene>
    <name evidence="17" type="ORF">CALMAC_LOCUS20100</name>
</gene>
<dbReference type="InterPro" id="IPR035979">
    <property type="entry name" value="RBD_domain_sf"/>
</dbReference>
<evidence type="ECO:0000256" key="12">
    <source>
        <dbReference type="PROSITE-ProRule" id="PRU00047"/>
    </source>
</evidence>
<dbReference type="Gene3D" id="4.10.60.10">
    <property type="entry name" value="Zinc finger, CCHC-type"/>
    <property type="match status" value="1"/>
</dbReference>
<dbReference type="InterPro" id="IPR000504">
    <property type="entry name" value="RRM_dom"/>
</dbReference>
<feature type="compositionally biased region" description="Acidic residues" evidence="14">
    <location>
        <begin position="250"/>
        <end position="259"/>
    </location>
</feature>
<keyword evidence="7" id="KW-0862">Zinc</keyword>
<dbReference type="InterPro" id="IPR044598">
    <property type="entry name" value="ZCRB1"/>
</dbReference>
<evidence type="ECO:0000256" key="9">
    <source>
        <dbReference type="ARBA" id="ARBA00023187"/>
    </source>
</evidence>
<dbReference type="GO" id="GO:0003723">
    <property type="term" value="F:RNA binding"/>
    <property type="evidence" value="ECO:0007669"/>
    <property type="project" value="UniProtKB-UniRule"/>
</dbReference>
<keyword evidence="5" id="KW-0747">Spliceosome</keyword>
<dbReference type="InterPro" id="IPR001878">
    <property type="entry name" value="Znf_CCHC"/>
</dbReference>
<dbReference type="InterPro" id="IPR036875">
    <property type="entry name" value="Znf_CCHC_sf"/>
</dbReference>
<feature type="domain" description="RRM" evidence="15">
    <location>
        <begin position="42"/>
        <end position="120"/>
    </location>
</feature>
<evidence type="ECO:0000313" key="17">
    <source>
        <dbReference type="EMBL" id="VEN63207.1"/>
    </source>
</evidence>
<evidence type="ECO:0000259" key="16">
    <source>
        <dbReference type="PROSITE" id="PS50158"/>
    </source>
</evidence>
<dbReference type="Proteomes" id="UP000410492">
    <property type="component" value="Unassembled WGS sequence"/>
</dbReference>
<sequence>FTKDGGIYTSIIRTFPWVEAELSSLFQAHHSAMSGGLAPSRSTVYISNLPFELKNNDLHKIFEKHGRVIKVTVLKDKQSRKSKGVAFILFLNPEDAKKCIEETNVKEMFGRTLKASLAKDNGRASEFIRRKEYPNKTRCFECGEFGHLSYKCEKNLLGEREMPAKKPKKRKKAKKEKPITHQNSDNDSQEELDDEDDVVEDVETLSAAIAAEQEKIELEQYRYKVATGNYDEDGNRIGPKKKIRKSGYFSDEEEEIHSD</sequence>
<evidence type="ECO:0000256" key="7">
    <source>
        <dbReference type="ARBA" id="ARBA00022833"/>
    </source>
</evidence>
<feature type="compositionally biased region" description="Acidic residues" evidence="14">
    <location>
        <begin position="187"/>
        <end position="203"/>
    </location>
</feature>
<accession>A0A653DT42</accession>
<dbReference type="GO" id="GO:0005689">
    <property type="term" value="C:U12-type spliceosomal complex"/>
    <property type="evidence" value="ECO:0007669"/>
    <property type="project" value="InterPro"/>
</dbReference>
<feature type="non-terminal residue" evidence="17">
    <location>
        <position position="1"/>
    </location>
</feature>
<keyword evidence="6 12" id="KW-0863">Zinc-finger</keyword>
<evidence type="ECO:0000256" key="4">
    <source>
        <dbReference type="ARBA" id="ARBA00022723"/>
    </source>
</evidence>
<evidence type="ECO:0000256" key="10">
    <source>
        <dbReference type="ARBA" id="ARBA00023242"/>
    </source>
</evidence>
<dbReference type="GO" id="GO:0000398">
    <property type="term" value="P:mRNA splicing, via spliceosome"/>
    <property type="evidence" value="ECO:0007669"/>
    <property type="project" value="InterPro"/>
</dbReference>
<feature type="domain" description="CCHC-type" evidence="16">
    <location>
        <begin position="138"/>
        <end position="154"/>
    </location>
</feature>
<dbReference type="GO" id="GO:0008270">
    <property type="term" value="F:zinc ion binding"/>
    <property type="evidence" value="ECO:0007669"/>
    <property type="project" value="UniProtKB-KW"/>
</dbReference>
<evidence type="ECO:0000256" key="13">
    <source>
        <dbReference type="PROSITE-ProRule" id="PRU00176"/>
    </source>
</evidence>
<protein>
    <recommendedName>
        <fullName evidence="2">Zinc finger CCHC-type and RNA-binding motif-containing protein 1</fullName>
    </recommendedName>
    <alternativeName>
        <fullName evidence="11">U11/U12 small nuclear ribonucleoprotein 31 kDa protein</fullName>
    </alternativeName>
</protein>
<keyword evidence="9" id="KW-0508">mRNA splicing</keyword>
<comment type="subcellular location">
    <subcellularLocation>
        <location evidence="1">Nucleus</location>
    </subcellularLocation>
</comment>
<evidence type="ECO:0000313" key="18">
    <source>
        <dbReference type="Proteomes" id="UP000410492"/>
    </source>
</evidence>
<feature type="region of interest" description="Disordered" evidence="14">
    <location>
        <begin position="161"/>
        <end position="206"/>
    </location>
</feature>
<evidence type="ECO:0000259" key="15">
    <source>
        <dbReference type="PROSITE" id="PS50102"/>
    </source>
</evidence>
<dbReference type="PROSITE" id="PS50158">
    <property type="entry name" value="ZF_CCHC"/>
    <property type="match status" value="1"/>
</dbReference>
<evidence type="ECO:0000256" key="3">
    <source>
        <dbReference type="ARBA" id="ARBA00022664"/>
    </source>
</evidence>
<evidence type="ECO:0000256" key="8">
    <source>
        <dbReference type="ARBA" id="ARBA00022884"/>
    </source>
</evidence>
<evidence type="ECO:0000256" key="14">
    <source>
        <dbReference type="SAM" id="MobiDB-lite"/>
    </source>
</evidence>
<dbReference type="SUPFAM" id="SSF54928">
    <property type="entry name" value="RNA-binding domain, RBD"/>
    <property type="match status" value="1"/>
</dbReference>
<dbReference type="Pfam" id="PF00076">
    <property type="entry name" value="RRM_1"/>
    <property type="match status" value="1"/>
</dbReference>
<evidence type="ECO:0000256" key="6">
    <source>
        <dbReference type="ARBA" id="ARBA00022771"/>
    </source>
</evidence>
<dbReference type="FunFam" id="3.30.70.330:FF:000233">
    <property type="entry name" value="Zinc finger CCHC-type and RNA-binding motif-containing protein 1"/>
    <property type="match status" value="1"/>
</dbReference>
<dbReference type="Gene3D" id="3.30.70.330">
    <property type="match status" value="1"/>
</dbReference>
<name>A0A653DT42_CALMS</name>
<keyword evidence="8 13" id="KW-0694">RNA-binding</keyword>
<feature type="region of interest" description="Disordered" evidence="14">
    <location>
        <begin position="227"/>
        <end position="259"/>
    </location>
</feature>
<dbReference type="CDD" id="cd12393">
    <property type="entry name" value="RRM_ZCRB1"/>
    <property type="match status" value="1"/>
</dbReference>
<dbReference type="InterPro" id="IPR034219">
    <property type="entry name" value="ZCRB1_RRM"/>
</dbReference>
<keyword evidence="4" id="KW-0479">Metal-binding</keyword>
<keyword evidence="10" id="KW-0539">Nucleus</keyword>
<feature type="compositionally biased region" description="Basic residues" evidence="14">
    <location>
        <begin position="165"/>
        <end position="175"/>
    </location>
</feature>
<dbReference type="PANTHER" id="PTHR46259:SF1">
    <property type="entry name" value="ZINC FINGER CCHC-TYPE AND RNA-BINDING MOTIF-CONTAINING PROTEIN 1"/>
    <property type="match status" value="1"/>
</dbReference>
<evidence type="ECO:0000256" key="11">
    <source>
        <dbReference type="ARBA" id="ARBA00032031"/>
    </source>
</evidence>
<evidence type="ECO:0000256" key="2">
    <source>
        <dbReference type="ARBA" id="ARBA00015428"/>
    </source>
</evidence>
<keyword evidence="3" id="KW-0507">mRNA processing</keyword>
<dbReference type="PROSITE" id="PS50102">
    <property type="entry name" value="RRM"/>
    <property type="match status" value="1"/>
</dbReference>
<dbReference type="SUPFAM" id="SSF57756">
    <property type="entry name" value="Retrovirus zinc finger-like domains"/>
    <property type="match status" value="1"/>
</dbReference>
<dbReference type="SMART" id="SM00360">
    <property type="entry name" value="RRM"/>
    <property type="match status" value="1"/>
</dbReference>
<dbReference type="EMBL" id="CAACVG010014457">
    <property type="protein sequence ID" value="VEN63207.1"/>
    <property type="molecule type" value="Genomic_DNA"/>
</dbReference>
<reference evidence="17 18" key="1">
    <citation type="submission" date="2019-01" db="EMBL/GenBank/DDBJ databases">
        <authorList>
            <person name="Sayadi A."/>
        </authorList>
    </citation>
    <scope>NUCLEOTIDE SEQUENCE [LARGE SCALE GENOMIC DNA]</scope>
</reference>
<dbReference type="InterPro" id="IPR012677">
    <property type="entry name" value="Nucleotide-bd_a/b_plait_sf"/>
</dbReference>
<evidence type="ECO:0000256" key="5">
    <source>
        <dbReference type="ARBA" id="ARBA00022728"/>
    </source>
</evidence>
<dbReference type="PANTHER" id="PTHR46259">
    <property type="entry name" value="ZINC FINGER CCHC-TYPE AND RNA-BINDING MOTIF-CONTAINING PROTEIN 1"/>
    <property type="match status" value="1"/>
</dbReference>
<organism evidence="17 18">
    <name type="scientific">Callosobruchus maculatus</name>
    <name type="common">Southern cowpea weevil</name>
    <name type="synonym">Pulse bruchid</name>
    <dbReference type="NCBI Taxonomy" id="64391"/>
    <lineage>
        <taxon>Eukaryota</taxon>
        <taxon>Metazoa</taxon>
        <taxon>Ecdysozoa</taxon>
        <taxon>Arthropoda</taxon>
        <taxon>Hexapoda</taxon>
        <taxon>Insecta</taxon>
        <taxon>Pterygota</taxon>
        <taxon>Neoptera</taxon>
        <taxon>Endopterygota</taxon>
        <taxon>Coleoptera</taxon>
        <taxon>Polyphaga</taxon>
        <taxon>Cucujiformia</taxon>
        <taxon>Chrysomeloidea</taxon>
        <taxon>Chrysomelidae</taxon>
        <taxon>Bruchinae</taxon>
        <taxon>Bruchini</taxon>
        <taxon>Callosobruchus</taxon>
    </lineage>
</organism>
<proteinExistence type="predicted"/>
<keyword evidence="18" id="KW-1185">Reference proteome</keyword>
<dbReference type="AlphaFoldDB" id="A0A653DT42"/>
<dbReference type="OrthoDB" id="267048at2759"/>